<dbReference type="SUPFAM" id="SSF53098">
    <property type="entry name" value="Ribonuclease H-like"/>
    <property type="match status" value="1"/>
</dbReference>
<keyword evidence="2" id="KW-0862">Zinc</keyword>
<dbReference type="GO" id="GO:0004523">
    <property type="term" value="F:RNA-DNA hybrid ribonuclease activity"/>
    <property type="evidence" value="ECO:0007669"/>
    <property type="project" value="InterPro"/>
</dbReference>
<keyword evidence="1" id="KW-0233">DNA recombination</keyword>
<dbReference type="SUPFAM" id="SSF56349">
    <property type="entry name" value="DNA breaking-rejoining enzymes"/>
    <property type="match status" value="1"/>
</dbReference>
<dbReference type="Pfam" id="PF00589">
    <property type="entry name" value="Phage_integrase"/>
    <property type="match status" value="1"/>
</dbReference>
<dbReference type="SUPFAM" id="SSF57756">
    <property type="entry name" value="Retrovirus zinc finger-like domains"/>
    <property type="match status" value="1"/>
</dbReference>
<dbReference type="GO" id="GO:0003677">
    <property type="term" value="F:DNA binding"/>
    <property type="evidence" value="ECO:0007669"/>
    <property type="project" value="InterPro"/>
</dbReference>
<dbReference type="GO" id="GO:0019899">
    <property type="term" value="F:enzyme binding"/>
    <property type="evidence" value="ECO:0007669"/>
    <property type="project" value="UniProtKB-ARBA"/>
</dbReference>
<keyword evidence="2" id="KW-0863">Zinc-finger</keyword>
<feature type="region of interest" description="Disordered" evidence="3">
    <location>
        <begin position="126"/>
        <end position="145"/>
    </location>
</feature>
<dbReference type="PANTHER" id="PTHR33435">
    <property type="entry name" value="PROTEIN CBG21870-RELATED"/>
    <property type="match status" value="1"/>
</dbReference>
<evidence type="ECO:0000259" key="5">
    <source>
        <dbReference type="PROSITE" id="PS51898"/>
    </source>
</evidence>
<dbReference type="PROSITE" id="PS51898">
    <property type="entry name" value="TYR_RECOMBINASE"/>
    <property type="match status" value="1"/>
</dbReference>
<evidence type="ECO:0000259" key="4">
    <source>
        <dbReference type="PROSITE" id="PS50158"/>
    </source>
</evidence>
<dbReference type="Proteomes" id="UP000230233">
    <property type="component" value="Chromosome II"/>
</dbReference>
<organism evidence="6 7">
    <name type="scientific">Caenorhabditis nigoni</name>
    <dbReference type="NCBI Taxonomy" id="1611254"/>
    <lineage>
        <taxon>Eukaryota</taxon>
        <taxon>Metazoa</taxon>
        <taxon>Ecdysozoa</taxon>
        <taxon>Nematoda</taxon>
        <taxon>Chromadorea</taxon>
        <taxon>Rhabditida</taxon>
        <taxon>Rhabditina</taxon>
        <taxon>Rhabditomorpha</taxon>
        <taxon>Rhabditoidea</taxon>
        <taxon>Rhabditidae</taxon>
        <taxon>Peloderinae</taxon>
        <taxon>Caenorhabditis</taxon>
    </lineage>
</organism>
<dbReference type="InterPro" id="IPR036875">
    <property type="entry name" value="Znf_CCHC_sf"/>
</dbReference>
<feature type="domain" description="Tyr recombinase" evidence="5">
    <location>
        <begin position="669"/>
        <end position="857"/>
    </location>
</feature>
<dbReference type="GO" id="GO:0008270">
    <property type="term" value="F:zinc ion binding"/>
    <property type="evidence" value="ECO:0007669"/>
    <property type="project" value="UniProtKB-KW"/>
</dbReference>
<evidence type="ECO:0000313" key="7">
    <source>
        <dbReference type="Proteomes" id="UP000230233"/>
    </source>
</evidence>
<sequence>MDEGSTSGAPVSKEDFYAFVAQQLASMAKEEKAPILSQKGLQVQCELNTKIINLLNTAMIGGDVESAAKEAVSMLKMRNQEIVLLDKDPNALKNLEKIRAISALSNSEGGSEDTKMLALAKLLNTDDSRQRRQPHSRNWFRPAGAGYRQPGVRSFHAYNNGSETSGAARKRFGTGEDLAGVPGKKPVQCYSCGQYGHYSSQCGFPRAITFDPFILKTVEFGYHIHIDENFPIPPPAGMRKTAKENIEFVIAELNKLVEHRVVATTENPRVVSPLQVAKNGNESVARQRQNATTVAENDGKCTERTRIPLTLGERRELIFWEAKLREGKLKRRIDEIFEPRWWLYTDASAIGLGTVVKDEGGTEVMRISKLGERGFETESSAMRELKAVEFAAERMAGTMTGQVLVHSDSQAAVHIMKKGSMKADLHVVAERIWDNMRQVGNVKYIWIPREQNEEADEASRTFDYDDWAVQDWVFQWAQRKWGRVTCDWFANEQNAKTPKFYSKYPDPKAAGADVFEHIEEAQKCGPAWWVPPPLAIPRLIGEARRLKLKEGPRQAFLEEITENARNRNSDDIVQTLMTALSSAKAASTMKAYGQENEQRRRWILERGLPLNEVSTVMYLAWKSESVGSGSLAKISAAYKMVNNEVSIPGAQCVAELINSKKRAEATTRMQPVCINEPVIVKIMSTLEDDAKSERDVLLVHLSYSALLRASEASNLQWKDVRVKNGLLEVFVAEAKNDQLGKGRTTFVQCKAGSDLDLLLKRWKVRCSLKNPDFIFHNLHNQKPLSPSSISSIVKAKFDAIGVQGSHHALRRGRANDLQAEGFSLDEIQRTGRWRSPAGMSTYLRDNPRAQGIRVEEMESEEEEEGPPSLTREAPVPL</sequence>
<dbReference type="AlphaFoldDB" id="A0A2G5V6D0"/>
<evidence type="ECO:0000256" key="3">
    <source>
        <dbReference type="SAM" id="MobiDB-lite"/>
    </source>
</evidence>
<dbReference type="PANTHER" id="PTHR33435:SF3">
    <property type="entry name" value="PROTEIN CBG21870"/>
    <property type="match status" value="1"/>
</dbReference>
<dbReference type="InterPro" id="IPR012337">
    <property type="entry name" value="RNaseH-like_sf"/>
</dbReference>
<dbReference type="PROSITE" id="PS50158">
    <property type="entry name" value="ZF_CCHC"/>
    <property type="match status" value="1"/>
</dbReference>
<evidence type="ECO:0000256" key="1">
    <source>
        <dbReference type="ARBA" id="ARBA00023172"/>
    </source>
</evidence>
<evidence type="ECO:0000256" key="2">
    <source>
        <dbReference type="PROSITE-ProRule" id="PRU00047"/>
    </source>
</evidence>
<dbReference type="EMBL" id="PDUG01000002">
    <property type="protein sequence ID" value="PIC47313.1"/>
    <property type="molecule type" value="Genomic_DNA"/>
</dbReference>
<feature type="region of interest" description="Disordered" evidence="3">
    <location>
        <begin position="855"/>
        <end position="877"/>
    </location>
</feature>
<dbReference type="InterPro" id="IPR002104">
    <property type="entry name" value="Integrase_catalytic"/>
</dbReference>
<dbReference type="STRING" id="1611254.A0A2G5V6D0"/>
<dbReference type="GO" id="GO:0006310">
    <property type="term" value="P:DNA recombination"/>
    <property type="evidence" value="ECO:0007669"/>
    <property type="project" value="UniProtKB-KW"/>
</dbReference>
<dbReference type="InterPro" id="IPR036397">
    <property type="entry name" value="RNaseH_sf"/>
</dbReference>
<name>A0A2G5V6D0_9PELO</name>
<dbReference type="Pfam" id="PF13456">
    <property type="entry name" value="RVT_3"/>
    <property type="match status" value="1"/>
</dbReference>
<comment type="caution">
    <text evidence="6">The sequence shown here is derived from an EMBL/GenBank/DDBJ whole genome shotgun (WGS) entry which is preliminary data.</text>
</comment>
<proteinExistence type="predicted"/>
<dbReference type="GO" id="GO:0005737">
    <property type="term" value="C:cytoplasm"/>
    <property type="evidence" value="ECO:0007669"/>
    <property type="project" value="UniProtKB-ARBA"/>
</dbReference>
<dbReference type="InterPro" id="IPR001878">
    <property type="entry name" value="Znf_CCHC"/>
</dbReference>
<accession>A0A2G5V6D0</accession>
<dbReference type="GO" id="GO:0015074">
    <property type="term" value="P:DNA integration"/>
    <property type="evidence" value="ECO:0007669"/>
    <property type="project" value="InterPro"/>
</dbReference>
<reference evidence="7" key="1">
    <citation type="submission" date="2017-10" db="EMBL/GenBank/DDBJ databases">
        <title>Rapid genome shrinkage in a self-fertile nematode reveals novel sperm competition proteins.</title>
        <authorList>
            <person name="Yin D."/>
            <person name="Schwarz E.M."/>
            <person name="Thomas C.G."/>
            <person name="Felde R.L."/>
            <person name="Korf I.F."/>
            <person name="Cutter A.D."/>
            <person name="Schartner C.M."/>
            <person name="Ralston E.J."/>
            <person name="Meyer B.J."/>
            <person name="Haag E.S."/>
        </authorList>
    </citation>
    <scope>NUCLEOTIDE SEQUENCE [LARGE SCALE GENOMIC DNA]</scope>
    <source>
        <strain evidence="7">JU1422</strain>
    </source>
</reference>
<protein>
    <recommendedName>
        <fullName evidence="8">CCHC-type domain-containing protein</fullName>
    </recommendedName>
</protein>
<keyword evidence="2" id="KW-0479">Metal-binding</keyword>
<dbReference type="OrthoDB" id="5863131at2759"/>
<dbReference type="Gene3D" id="3.30.420.10">
    <property type="entry name" value="Ribonuclease H-like superfamily/Ribonuclease H"/>
    <property type="match status" value="1"/>
</dbReference>
<dbReference type="InterPro" id="IPR002156">
    <property type="entry name" value="RNaseH_domain"/>
</dbReference>
<gene>
    <name evidence="6" type="primary">Cnig_chr_II.g6707</name>
    <name evidence="6" type="ORF">B9Z55_006707</name>
</gene>
<dbReference type="InterPro" id="IPR013762">
    <property type="entry name" value="Integrase-like_cat_sf"/>
</dbReference>
<keyword evidence="7" id="KW-1185">Reference proteome</keyword>
<dbReference type="Gene3D" id="1.10.443.10">
    <property type="entry name" value="Intergrase catalytic core"/>
    <property type="match status" value="1"/>
</dbReference>
<feature type="domain" description="CCHC-type" evidence="4">
    <location>
        <begin position="189"/>
        <end position="202"/>
    </location>
</feature>
<evidence type="ECO:0008006" key="8">
    <source>
        <dbReference type="Google" id="ProtNLM"/>
    </source>
</evidence>
<dbReference type="InterPro" id="IPR011010">
    <property type="entry name" value="DNA_brk_join_enz"/>
</dbReference>
<evidence type="ECO:0000313" key="6">
    <source>
        <dbReference type="EMBL" id="PIC47313.1"/>
    </source>
</evidence>